<organism evidence="1 2">
    <name type="scientific">Gossypium davidsonii</name>
    <name type="common">Davidson's cotton</name>
    <name type="synonym">Gossypium klotzschianum subsp. davidsonii</name>
    <dbReference type="NCBI Taxonomy" id="34287"/>
    <lineage>
        <taxon>Eukaryota</taxon>
        <taxon>Viridiplantae</taxon>
        <taxon>Streptophyta</taxon>
        <taxon>Embryophyta</taxon>
        <taxon>Tracheophyta</taxon>
        <taxon>Spermatophyta</taxon>
        <taxon>Magnoliopsida</taxon>
        <taxon>eudicotyledons</taxon>
        <taxon>Gunneridae</taxon>
        <taxon>Pentapetalae</taxon>
        <taxon>rosids</taxon>
        <taxon>malvids</taxon>
        <taxon>Malvales</taxon>
        <taxon>Malvaceae</taxon>
        <taxon>Malvoideae</taxon>
        <taxon>Gossypium</taxon>
    </lineage>
</organism>
<reference evidence="1 2" key="1">
    <citation type="journal article" date="2019" name="Genome Biol. Evol.">
        <title>Insights into the evolution of the New World diploid cottons (Gossypium, subgenus Houzingenia) based on genome sequencing.</title>
        <authorList>
            <person name="Grover C.E."/>
            <person name="Arick M.A. 2nd"/>
            <person name="Thrash A."/>
            <person name="Conover J.L."/>
            <person name="Sanders W.S."/>
            <person name="Peterson D.G."/>
            <person name="Frelichowski J.E."/>
            <person name="Scheffler J.A."/>
            <person name="Scheffler B.E."/>
            <person name="Wendel J.F."/>
        </authorList>
    </citation>
    <scope>NUCLEOTIDE SEQUENCE [LARGE SCALE GENOMIC DNA]</scope>
    <source>
        <strain evidence="1">27</strain>
        <tissue evidence="1">Leaf</tissue>
    </source>
</reference>
<dbReference type="Proteomes" id="UP000593561">
    <property type="component" value="Unassembled WGS sequence"/>
</dbReference>
<dbReference type="AlphaFoldDB" id="A0A7J8R515"/>
<comment type="caution">
    <text evidence="1">The sequence shown here is derived from an EMBL/GenBank/DDBJ whole genome shotgun (WGS) entry which is preliminary data.</text>
</comment>
<sequence>MEEVIQIDDAMRTHYPEVSGLVSYCRLLQEAVNPWQP</sequence>
<name>A0A7J8R515_GOSDV</name>
<gene>
    <name evidence="1" type="ORF">Godav_021061</name>
</gene>
<proteinExistence type="predicted"/>
<protein>
    <submittedName>
        <fullName evidence="1">Uncharacterized protein</fullName>
    </submittedName>
</protein>
<evidence type="ECO:0000313" key="1">
    <source>
        <dbReference type="EMBL" id="MBA0608904.1"/>
    </source>
</evidence>
<evidence type="ECO:0000313" key="2">
    <source>
        <dbReference type="Proteomes" id="UP000593561"/>
    </source>
</evidence>
<feature type="non-terminal residue" evidence="1">
    <location>
        <position position="37"/>
    </location>
</feature>
<accession>A0A7J8R515</accession>
<dbReference type="EMBL" id="JABFAC010000003">
    <property type="protein sequence ID" value="MBA0608904.1"/>
    <property type="molecule type" value="Genomic_DNA"/>
</dbReference>
<keyword evidence="2" id="KW-1185">Reference proteome</keyword>